<dbReference type="AlphaFoldDB" id="A0A448Z7G9"/>
<dbReference type="OrthoDB" id="10255512at2759"/>
<dbReference type="PANTHER" id="PTHR45615">
    <property type="entry name" value="MYOSIN HEAVY CHAIN, NON-MUSCLE"/>
    <property type="match status" value="1"/>
</dbReference>
<dbReference type="EMBL" id="CAACVS010000149">
    <property type="protein sequence ID" value="VEU37997.1"/>
    <property type="molecule type" value="Genomic_DNA"/>
</dbReference>
<feature type="coiled-coil region" evidence="1">
    <location>
        <begin position="210"/>
        <end position="238"/>
    </location>
</feature>
<evidence type="ECO:0000256" key="3">
    <source>
        <dbReference type="SAM" id="SignalP"/>
    </source>
</evidence>
<organism evidence="4 5">
    <name type="scientific">Pseudo-nitzschia multistriata</name>
    <dbReference type="NCBI Taxonomy" id="183589"/>
    <lineage>
        <taxon>Eukaryota</taxon>
        <taxon>Sar</taxon>
        <taxon>Stramenopiles</taxon>
        <taxon>Ochrophyta</taxon>
        <taxon>Bacillariophyta</taxon>
        <taxon>Bacillariophyceae</taxon>
        <taxon>Bacillariophycidae</taxon>
        <taxon>Bacillariales</taxon>
        <taxon>Bacillariaceae</taxon>
        <taxon>Pseudo-nitzschia</taxon>
    </lineage>
</organism>
<gene>
    <name evidence="4" type="ORF">PSNMU_V1.4_AUG-EV-PASAV3_0047200</name>
</gene>
<name>A0A448Z7G9_9STRA</name>
<evidence type="ECO:0000313" key="4">
    <source>
        <dbReference type="EMBL" id="VEU37997.1"/>
    </source>
</evidence>
<dbReference type="GO" id="GO:0032982">
    <property type="term" value="C:myosin filament"/>
    <property type="evidence" value="ECO:0007669"/>
    <property type="project" value="TreeGrafter"/>
</dbReference>
<dbReference type="Proteomes" id="UP000291116">
    <property type="component" value="Unassembled WGS sequence"/>
</dbReference>
<keyword evidence="5" id="KW-1185">Reference proteome</keyword>
<evidence type="ECO:0000313" key="5">
    <source>
        <dbReference type="Proteomes" id="UP000291116"/>
    </source>
</evidence>
<protein>
    <submittedName>
        <fullName evidence="4">Uncharacterized protein</fullName>
    </submittedName>
</protein>
<accession>A0A448Z7G9</accession>
<evidence type="ECO:0000256" key="2">
    <source>
        <dbReference type="SAM" id="MobiDB-lite"/>
    </source>
</evidence>
<reference evidence="4 5" key="1">
    <citation type="submission" date="2019-01" db="EMBL/GenBank/DDBJ databases">
        <authorList>
            <person name="Ferrante I. M."/>
        </authorList>
    </citation>
    <scope>NUCLEOTIDE SEQUENCE [LARGE SCALE GENOMIC DNA]</scope>
    <source>
        <strain evidence="4 5">B856</strain>
    </source>
</reference>
<dbReference type="GO" id="GO:0005737">
    <property type="term" value="C:cytoplasm"/>
    <property type="evidence" value="ECO:0007669"/>
    <property type="project" value="TreeGrafter"/>
</dbReference>
<dbReference type="GO" id="GO:0051015">
    <property type="term" value="F:actin filament binding"/>
    <property type="evidence" value="ECO:0007669"/>
    <property type="project" value="TreeGrafter"/>
</dbReference>
<feature type="signal peptide" evidence="3">
    <location>
        <begin position="1"/>
        <end position="25"/>
    </location>
</feature>
<keyword evidence="3" id="KW-0732">Signal</keyword>
<proteinExistence type="predicted"/>
<sequence length="731" mass="81271">MHRSLSTPASLCLVLLLLALGPVYGKNILSQLGELMSDNSGNKAIVDDAATGTVQDLESKQAASCDGQLAVALVQANDLAAVARKEKDEAQAKHGEALATIAGLERDLAHTKSSLEKDVAELTKIRDASEEVLREEKDRAANELEETKARAREEYEALRGEMNASLAALREEKDAAFEAMRNEKDAAFEAMRNEFDAAFEALRTQKDATIEELTEESANAMETLRETAHNEYQSLKTEKDNEIAGLEAKLLMSSEELQATMRLELEKAKLDKENKVAAITADRDETVAELTGRMEHAIREAAQVLQSTKEEAENTIARLEEERDENIAKMTAEMQDAEQHFTRVLEETRDEAQALLAKKMGEKTAELEQTKRENDERLSEKNQKILKLKEYTEQMLDKKAAIERSMEEATAEITHWRALHAERSYCNMTHVSTDLYDGGLAVYAMAVEQAGVVGDIAMVHVSKGLEKSKDFVHGQVEEYWQAIEPHYQEHVASQYQTHLEPHLHKHVFPKLHQASVWFQTTVMPLVMEGIGIVKEIYHTKVVPIVEAKYQGLVDSYGYYCKSYLRDFEKVSQESQVLKDNPPPAYLLESWQISCANPRESLGALINGTLTLFALVFYRRLLGVVCWMRAFSLSLVLLPLRWTPLGWFLPRRSAAAGELACDAGDPVELAPAAEEVEVGSPSAGSEVESEGNGGEVVAEEDSEDNDEDEDKNTSGKMDCGDETNGPVAATLY</sequence>
<dbReference type="PANTHER" id="PTHR45615:SF40">
    <property type="entry name" value="MYOSIN HEAVY CHAIN, NON-MUSCLE"/>
    <property type="match status" value="1"/>
</dbReference>
<feature type="coiled-coil region" evidence="1">
    <location>
        <begin position="298"/>
        <end position="412"/>
    </location>
</feature>
<feature type="region of interest" description="Disordered" evidence="2">
    <location>
        <begin position="674"/>
        <end position="731"/>
    </location>
</feature>
<feature type="compositionally biased region" description="Acidic residues" evidence="2">
    <location>
        <begin position="696"/>
        <end position="709"/>
    </location>
</feature>
<dbReference type="GO" id="GO:0000146">
    <property type="term" value="F:microfilament motor activity"/>
    <property type="evidence" value="ECO:0007669"/>
    <property type="project" value="TreeGrafter"/>
</dbReference>
<feature type="coiled-coil region" evidence="1">
    <location>
        <begin position="73"/>
        <end position="186"/>
    </location>
</feature>
<dbReference type="SUPFAM" id="SSF58113">
    <property type="entry name" value="Apolipoprotein A-I"/>
    <property type="match status" value="1"/>
</dbReference>
<dbReference type="GO" id="GO:0016460">
    <property type="term" value="C:myosin II complex"/>
    <property type="evidence" value="ECO:0007669"/>
    <property type="project" value="TreeGrafter"/>
</dbReference>
<feature type="chain" id="PRO_5019379994" evidence="3">
    <location>
        <begin position="26"/>
        <end position="731"/>
    </location>
</feature>
<keyword evidence="1" id="KW-0175">Coiled coil</keyword>
<evidence type="ECO:0000256" key="1">
    <source>
        <dbReference type="SAM" id="Coils"/>
    </source>
</evidence>